<dbReference type="GO" id="GO:0036297">
    <property type="term" value="P:interstrand cross-link repair"/>
    <property type="evidence" value="ECO:0007669"/>
    <property type="project" value="TreeGrafter"/>
</dbReference>
<dbReference type="Pfam" id="PF00271">
    <property type="entry name" value="Helicase_C"/>
    <property type="match status" value="1"/>
</dbReference>
<dbReference type="SMART" id="SM00487">
    <property type="entry name" value="DEXDc"/>
    <property type="match status" value="1"/>
</dbReference>
<dbReference type="GO" id="GO:0043138">
    <property type="term" value="F:3'-5' DNA helicase activity"/>
    <property type="evidence" value="ECO:0007669"/>
    <property type="project" value="TreeGrafter"/>
</dbReference>
<dbReference type="GO" id="GO:0006289">
    <property type="term" value="P:nucleotide-excision repair"/>
    <property type="evidence" value="ECO:0007669"/>
    <property type="project" value="TreeGrafter"/>
</dbReference>
<keyword evidence="5" id="KW-0378">Hydrolase</keyword>
<dbReference type="PANTHER" id="PTHR47957">
    <property type="entry name" value="ATP-DEPENDENT HELICASE HRQ1"/>
    <property type="match status" value="1"/>
</dbReference>
<evidence type="ECO:0000256" key="1">
    <source>
        <dbReference type="ARBA" id="ARBA00022741"/>
    </source>
</evidence>
<keyword evidence="1" id="KW-0547">Nucleotide-binding</keyword>
<dbReference type="SMART" id="SM00490">
    <property type="entry name" value="HELICc"/>
    <property type="match status" value="1"/>
</dbReference>
<dbReference type="EMBL" id="MAYW01000156">
    <property type="protein sequence ID" value="ODS30972.1"/>
    <property type="molecule type" value="Genomic_DNA"/>
</dbReference>
<evidence type="ECO:0000259" key="4">
    <source>
        <dbReference type="PROSITE" id="PS51194"/>
    </source>
</evidence>
<dbReference type="Gene3D" id="3.40.50.300">
    <property type="entry name" value="P-loop containing nucleotide triphosphate hydrolases"/>
    <property type="match status" value="2"/>
</dbReference>
<feature type="domain" description="Helicase C-terminal" evidence="4">
    <location>
        <begin position="969"/>
        <end position="1131"/>
    </location>
</feature>
<keyword evidence="5" id="KW-0347">Helicase</keyword>
<dbReference type="CDD" id="cd17923">
    <property type="entry name" value="DEXHc_Hrq1-like"/>
    <property type="match status" value="1"/>
</dbReference>
<evidence type="ECO:0000313" key="6">
    <source>
        <dbReference type="Proteomes" id="UP000094056"/>
    </source>
</evidence>
<dbReference type="GO" id="GO:0016787">
    <property type="term" value="F:hydrolase activity"/>
    <property type="evidence" value="ECO:0007669"/>
    <property type="project" value="UniProtKB-KW"/>
</dbReference>
<name>A0A1E3X5W5_9BACT</name>
<dbReference type="GO" id="GO:0003676">
    <property type="term" value="F:nucleic acid binding"/>
    <property type="evidence" value="ECO:0007669"/>
    <property type="project" value="InterPro"/>
</dbReference>
<dbReference type="InterPro" id="IPR001650">
    <property type="entry name" value="Helicase_C-like"/>
</dbReference>
<comment type="caution">
    <text evidence="5">The sequence shown here is derived from an EMBL/GenBank/DDBJ whole genome shotgun (WGS) entry which is preliminary data.</text>
</comment>
<dbReference type="InterPro" id="IPR018973">
    <property type="entry name" value="MZB"/>
</dbReference>
<dbReference type="Proteomes" id="UP000094056">
    <property type="component" value="Unassembled WGS sequence"/>
</dbReference>
<feature type="domain" description="Helicase ATP-binding" evidence="3">
    <location>
        <begin position="99"/>
        <end position="313"/>
    </location>
</feature>
<dbReference type="Pfam" id="PF09369">
    <property type="entry name" value="MZB"/>
    <property type="match status" value="1"/>
</dbReference>
<organism evidence="5 6">
    <name type="scientific">Candidatus Scalindua rubra</name>
    <dbReference type="NCBI Taxonomy" id="1872076"/>
    <lineage>
        <taxon>Bacteria</taxon>
        <taxon>Pseudomonadati</taxon>
        <taxon>Planctomycetota</taxon>
        <taxon>Candidatus Brocadiia</taxon>
        <taxon>Candidatus Brocadiales</taxon>
        <taxon>Candidatus Scalinduaceae</taxon>
        <taxon>Candidatus Scalindua</taxon>
    </lineage>
</organism>
<proteinExistence type="predicted"/>
<evidence type="ECO:0000259" key="3">
    <source>
        <dbReference type="PROSITE" id="PS51192"/>
    </source>
</evidence>
<accession>A0A1E3X5W5</accession>
<keyword evidence="2" id="KW-0067">ATP-binding</keyword>
<dbReference type="InterPro" id="IPR014001">
    <property type="entry name" value="Helicase_ATP-bd"/>
</dbReference>
<dbReference type="EC" id="3.6.4.13" evidence="5"/>
<dbReference type="GO" id="GO:0003724">
    <property type="term" value="F:RNA helicase activity"/>
    <property type="evidence" value="ECO:0007669"/>
    <property type="project" value="UniProtKB-EC"/>
</dbReference>
<dbReference type="PROSITE" id="PS51194">
    <property type="entry name" value="HELICASE_CTER"/>
    <property type="match status" value="1"/>
</dbReference>
<reference evidence="5 6" key="1">
    <citation type="submission" date="2016-07" db="EMBL/GenBank/DDBJ databases">
        <title>Draft genome of Scalindua rubra, obtained from a brine-seawater interface in the Red Sea, sheds light on salt adaptation in anammox bacteria.</title>
        <authorList>
            <person name="Speth D.R."/>
            <person name="Lagkouvardos I."/>
            <person name="Wang Y."/>
            <person name="Qian P.-Y."/>
            <person name="Dutilh B.E."/>
            <person name="Jetten M.S."/>
        </authorList>
    </citation>
    <scope>NUCLEOTIDE SEQUENCE [LARGE SCALE GENOMIC DNA]</scope>
    <source>
        <strain evidence="5">BSI-1</strain>
    </source>
</reference>
<protein>
    <submittedName>
        <fullName evidence="5">ATP-dependent RNA helicase DbpA</fullName>
        <ecNumber evidence="5">3.6.4.13</ecNumber>
    </submittedName>
</protein>
<dbReference type="GO" id="GO:0005524">
    <property type="term" value="F:ATP binding"/>
    <property type="evidence" value="ECO:0007669"/>
    <property type="project" value="UniProtKB-KW"/>
</dbReference>
<dbReference type="SUPFAM" id="SSF52540">
    <property type="entry name" value="P-loop containing nucleoside triphosphate hydrolases"/>
    <property type="match status" value="1"/>
</dbReference>
<evidence type="ECO:0000256" key="2">
    <source>
        <dbReference type="ARBA" id="ARBA00022840"/>
    </source>
</evidence>
<dbReference type="PANTHER" id="PTHR47957:SF3">
    <property type="entry name" value="ATP-DEPENDENT HELICASE HRQ1"/>
    <property type="match status" value="1"/>
</dbReference>
<dbReference type="InterPro" id="IPR011545">
    <property type="entry name" value="DEAD/DEAH_box_helicase_dom"/>
</dbReference>
<sequence length="1616" mass="186036">MRLDPIKTTEKIKQDYVRYLKTTFPITNSNIAMQFEELLREENRLFNGPILEATPPFRTSLSISDLIEDGMLSKRFYDLCGDELPLERSLYEHQELAVRKVVAENRNIVVASGTGSGKTEAFLIPIFNNLLTELENGELSPGVRALLLYPMNALANDQMKRLRRILENFHDITFGRYTGETKEFIKEAKEHFRKNFPKEPRIENELLSREEMRDKPPHILLTNYAMLEYLLLRPKDHEFFDGEKAMHWRFIVIDEAHTYDGAKGIEMSMLIRRLKDRIVKSEPNRIKCIATSATLGSGKKDFPRVARFASQLFGEAIKWEDNNPQKRDVIEASRIQATELSSVQNRPNPMLYQSLIGELNSPQSTFDRLYHTSKQNGIATIDLDKAKSIVKSGHSEESISNFLFEILKGDINLHKLRECLHKRPRFLPDVSSSVFPQLSHKQAQSALSALVDLAVQAKPAKGSTPLLPARYHLFVRALEGAYLQLSPTLILYLDRRETIQVEGKTFVVFEMASCRRCGNLYLVGVNSDGKLKQTREIFEDNRENTEFYLLMTPNVNLVTEDEDEVVIAGSKEFESNAQYYELCTQCGAIDKEGLLTPLCSCPGEKQRIQKVVSKDGQIKHCPACGSRTPIGNLVWRFLTGQDAPVTVLATSLYQQIPIRKVELPKPKEPVKDDWSSTVISKSTVVLDPEAVRQLLLFSDSRQDSAFFACYLERTYHQILRRRLIVQTLEKHKEDILENQWCIQDLVEPLRREAKHLEVFPARWSLQRKKNEVWKWILVELLAFDRRNSLEGLGLLGFGVVKPESWTAPFPLLEEPWKLKADEIWSLYQILLDSFRNKGAIAFPDAISPMDEAFKPRNFEFYFRERDSVTKKHIFAWGNPSKGILNSRLDFLLKLSKMCSSDIAKDDCKKMLVDIWRRGLRVENDNSIWSDYFRGKEIPLEGYAYRFRHEYWKLQAGVIDPDIQWYQCDTCKNLYLHNIRGICPTYQCNGKLLSCDPNDVLSGNHYRGLYLGLKPIRMVSKEHTAQLTSEAAAELQDRFINGKVNVLSCSTTFELGVDVGELETVLMRNVPPSPANYIQRAGRAGRRTDSTAFALTFCQRRSHDLTHFNEPERMVSGKIRSPYFELSNEKIMRRHIHAVALAEFWKQRRDLYGKTQTFFFPAHDSAPEAFKEFLDHHPQALRNRLMRIVPQNLQPVFDFENWSWVEDLLGQDGSITKASDGIRSDIAELERVHKELSEKQERSDHIIRIMHTIKERSIIGYLSTRNVLPKYGFPVDVVSLDIMHHGENAKRLELQRDLTIAISEYAPESEVVAGGRLWVSYGLKKPPKKRGWINYRYAICPNCKRYQRDLQEKEPKLEICCACGIALDGRGVKGNFLFPEFGFITGMKAPRQPGENRPRKTYITRIHFTGDSEKGKSYNWVFDKVKFAATSCRDGEMAVLNRWGFKVCYLCGYAIRQETKTPSSHDSPWGRKCTGKLSRPMGLGHEFRTDILSLRIRGYSLDEESFRLSLLYALLEGLSESLEIRRDDIDGCIFRDSQGYAFILFDNVPGGAGHVKRLTEQEYNLELMLKSALRKVSQCRCDKETSCYSCLCNYHNQFCHNKLSRGKVKKFLESLSL</sequence>
<evidence type="ECO:0000313" key="5">
    <source>
        <dbReference type="EMBL" id="ODS30972.1"/>
    </source>
</evidence>
<gene>
    <name evidence="5" type="primary">dbpA_1</name>
    <name evidence="5" type="ORF">SCARUB_03912</name>
</gene>
<dbReference type="Pfam" id="PF00270">
    <property type="entry name" value="DEAD"/>
    <property type="match status" value="1"/>
</dbReference>
<dbReference type="InterPro" id="IPR027417">
    <property type="entry name" value="P-loop_NTPase"/>
</dbReference>
<dbReference type="PATRIC" id="fig|1872076.5.peg.4664"/>
<dbReference type="PROSITE" id="PS51192">
    <property type="entry name" value="HELICASE_ATP_BIND_1"/>
    <property type="match status" value="1"/>
</dbReference>